<dbReference type="Proteomes" id="UP000060487">
    <property type="component" value="Unassembled WGS sequence"/>
</dbReference>
<keyword evidence="1" id="KW-0645">Protease</keyword>
<dbReference type="InterPro" id="IPR032525">
    <property type="entry name" value="Peptidase_U32_C"/>
</dbReference>
<feature type="domain" description="Peptidase family U32 C-terminal" evidence="4">
    <location>
        <begin position="305"/>
        <end position="383"/>
    </location>
</feature>
<organism evidence="5 6">
    <name type="scientific">Candidatus Magnetominusculus xianensis</name>
    <dbReference type="NCBI Taxonomy" id="1748249"/>
    <lineage>
        <taxon>Bacteria</taxon>
        <taxon>Pseudomonadati</taxon>
        <taxon>Nitrospirota</taxon>
        <taxon>Nitrospiria</taxon>
        <taxon>Nitrospirales</taxon>
        <taxon>Nitrospiraceae</taxon>
        <taxon>Candidatus Magnetominusculus</taxon>
    </lineage>
</organism>
<dbReference type="Pfam" id="PF16325">
    <property type="entry name" value="Peptidase_U32_C"/>
    <property type="match status" value="1"/>
</dbReference>
<dbReference type="PANTHER" id="PTHR30217:SF6">
    <property type="entry name" value="TRNA HYDROXYLATION PROTEIN P"/>
    <property type="match status" value="1"/>
</dbReference>
<proteinExistence type="inferred from homology"/>
<protein>
    <submittedName>
        <fullName evidence="5">Peptidase U32</fullName>
        <ecNumber evidence="5">3.4.-.-</ecNumber>
    </submittedName>
</protein>
<dbReference type="Gene3D" id="2.40.30.10">
    <property type="entry name" value="Translation factors"/>
    <property type="match status" value="1"/>
</dbReference>
<keyword evidence="6" id="KW-1185">Reference proteome</keyword>
<accession>A0ABR5SBP6</accession>
<dbReference type="EMBL" id="LNQR01000118">
    <property type="protein sequence ID" value="KWT78211.1"/>
    <property type="molecule type" value="Genomic_DNA"/>
</dbReference>
<dbReference type="PANTHER" id="PTHR30217">
    <property type="entry name" value="PEPTIDASE U32 FAMILY"/>
    <property type="match status" value="1"/>
</dbReference>
<evidence type="ECO:0000313" key="6">
    <source>
        <dbReference type="Proteomes" id="UP000060487"/>
    </source>
</evidence>
<dbReference type="EC" id="3.4.-.-" evidence="5"/>
<evidence type="ECO:0000313" key="5">
    <source>
        <dbReference type="EMBL" id="KWT78211.1"/>
    </source>
</evidence>
<dbReference type="GO" id="GO:0016787">
    <property type="term" value="F:hydrolase activity"/>
    <property type="evidence" value="ECO:0007669"/>
    <property type="project" value="UniProtKB-KW"/>
</dbReference>
<reference evidence="5 6" key="1">
    <citation type="submission" date="2015-11" db="EMBL/GenBank/DDBJ databases">
        <authorList>
            <person name="Lin W."/>
        </authorList>
    </citation>
    <scope>NUCLEOTIDE SEQUENCE [LARGE SCALE GENOMIC DNA]</scope>
    <source>
        <strain evidence="5 6">HCH-1</strain>
    </source>
</reference>
<comment type="caution">
    <text evidence="5">The sequence shown here is derived from an EMBL/GenBank/DDBJ whole genome shotgun (WGS) entry which is preliminary data.</text>
</comment>
<comment type="similarity">
    <text evidence="3">Belongs to the peptidase U32 family.</text>
</comment>
<dbReference type="Pfam" id="PF01136">
    <property type="entry name" value="Peptidase_U32"/>
    <property type="match status" value="1"/>
</dbReference>
<evidence type="ECO:0000256" key="2">
    <source>
        <dbReference type="ARBA" id="ARBA00022801"/>
    </source>
</evidence>
<dbReference type="PROSITE" id="PS01276">
    <property type="entry name" value="PEPTIDASE_U32"/>
    <property type="match status" value="1"/>
</dbReference>
<evidence type="ECO:0000256" key="3">
    <source>
        <dbReference type="ARBA" id="ARBA00038374"/>
    </source>
</evidence>
<dbReference type="InterPro" id="IPR051454">
    <property type="entry name" value="RNA/ubiquinone_mod_enzymes"/>
</dbReference>
<dbReference type="InterPro" id="IPR001539">
    <property type="entry name" value="Peptidase_U32"/>
</dbReference>
<evidence type="ECO:0000256" key="1">
    <source>
        <dbReference type="ARBA" id="ARBA00022670"/>
    </source>
</evidence>
<evidence type="ECO:0000259" key="4">
    <source>
        <dbReference type="Pfam" id="PF16325"/>
    </source>
</evidence>
<name>A0ABR5SBP6_9BACT</name>
<gene>
    <name evidence="5" type="ORF">ASN18_2938</name>
</gene>
<sequence>MGKLRAALHYGADAVYLGLTGFSLRAKAGNFTLDTLRDAITLVHEANKRAYVTINIFPHNTDIAPIEGHITALNDLHPDAVIVSDIGVFDMIKTFAPEIPIHVSTQANITNYRSARMWERLGAKRLVLSRELTIDEIRRIRDAVSIELECFVHGSICLSYSGRCYLSSFLANRGANKGLCTNSCRWSYQLVEEKRPGESMPVYEDNRGAYILSPRDLCMVEHLDKLAGAGVDSFKIEGRTKGINYVSGVTKIYRDAIDALAAAPLNSAWLKELEMFSNRGFTTGMYFGRHPDSDYSYDETHAPATYAIAGVVKGVTGSTATVLLKGNLAVGDEVAFLSTAAHNGSYIINELRDAEGQISGIAHNEDIVFMEVPEGVKKNDIIRRRV</sequence>
<keyword evidence="2 5" id="KW-0378">Hydrolase</keyword>